<comment type="caution">
    <text evidence="10">The sequence shown here is derived from an EMBL/GenBank/DDBJ whole genome shotgun (WGS) entry which is preliminary data.</text>
</comment>
<evidence type="ECO:0000256" key="6">
    <source>
        <dbReference type="ARBA" id="ARBA00038503"/>
    </source>
</evidence>
<reference evidence="10 11" key="1">
    <citation type="submission" date="2019-09" db="EMBL/GenBank/DDBJ databases">
        <title>Draft genome of the ectomycorrhizal ascomycete Sphaerosporella brunnea.</title>
        <authorList>
            <consortium name="DOE Joint Genome Institute"/>
            <person name="Benucci G.M."/>
            <person name="Marozzi G."/>
            <person name="Antonielli L."/>
            <person name="Sanchez S."/>
            <person name="Marco P."/>
            <person name="Wang X."/>
            <person name="Falini L.B."/>
            <person name="Barry K."/>
            <person name="Haridas S."/>
            <person name="Lipzen A."/>
            <person name="Labutti K."/>
            <person name="Grigoriev I.V."/>
            <person name="Murat C."/>
            <person name="Martin F."/>
            <person name="Albertini E."/>
            <person name="Donnini D."/>
            <person name="Bonito G."/>
        </authorList>
    </citation>
    <scope>NUCLEOTIDE SEQUENCE [LARGE SCALE GENOMIC DNA]</scope>
    <source>
        <strain evidence="10 11">Sb_GMNB300</strain>
    </source>
</reference>
<comment type="function">
    <text evidence="5">Involved in rRNA-processing and ribosome biogenesis.</text>
</comment>
<keyword evidence="3" id="KW-0698">rRNA processing</keyword>
<dbReference type="AlphaFoldDB" id="A0A5J5EIA3"/>
<dbReference type="Pfam" id="PF24779">
    <property type="entry name" value="UTP23_sensor"/>
    <property type="match status" value="1"/>
</dbReference>
<comment type="similarity">
    <text evidence="6">Belongs to the UTP23/FCF1 family. UTP23 subfamily.</text>
</comment>
<name>A0A5J5EIA3_9PEZI</name>
<dbReference type="Pfam" id="PF04900">
    <property type="entry name" value="Fcf1"/>
    <property type="match status" value="1"/>
</dbReference>
<dbReference type="SUPFAM" id="SSF88723">
    <property type="entry name" value="PIN domain-like"/>
    <property type="match status" value="1"/>
</dbReference>
<comment type="subcellular location">
    <subcellularLocation>
        <location evidence="1">Nucleus</location>
        <location evidence="1">Nucleolus</location>
    </subcellularLocation>
</comment>
<evidence type="ECO:0000256" key="4">
    <source>
        <dbReference type="ARBA" id="ARBA00023242"/>
    </source>
</evidence>
<dbReference type="PANTHER" id="PTHR12416">
    <property type="entry name" value="RRNA-PROCESSING PROTEIN UTP23 HOMOLOG"/>
    <property type="match status" value="1"/>
</dbReference>
<dbReference type="EMBL" id="VXIS01000315">
    <property type="protein sequence ID" value="KAA8894739.1"/>
    <property type="molecule type" value="Genomic_DNA"/>
</dbReference>
<evidence type="ECO:0000259" key="9">
    <source>
        <dbReference type="Pfam" id="PF24779"/>
    </source>
</evidence>
<evidence type="ECO:0000313" key="11">
    <source>
        <dbReference type="Proteomes" id="UP000326924"/>
    </source>
</evidence>
<keyword evidence="4" id="KW-0539">Nucleus</keyword>
<dbReference type="CDD" id="cd09865">
    <property type="entry name" value="PIN_ScUtp23p-like"/>
    <property type="match status" value="1"/>
</dbReference>
<dbReference type="Gene3D" id="3.40.50.1010">
    <property type="entry name" value="5'-nuclease"/>
    <property type="match status" value="1"/>
</dbReference>
<sequence length="258" mass="28478">MRGKRGKAYKKLMAAYHQTFGFREPYQVLVDTEMVKEATRCTMGLPAALERTLRGTVKPMITQCSIRHLYALSTAEHPNKEGLIAIAKGFERRKCNHHELEQPLPEKECIESVSLKNGHNKHRYVLAVQNKDIRALFRDILGAPTIIINRSVMILEAMNAASRRVRDGTEREKFKAGIVEVQEKKKKKKRGPKGPNPLSVKKKAPKNLAPSDKPAGQAQGGGDTEGNAKKKRKRKHGKGGEGGGQPVSAEAAISSADN</sequence>
<dbReference type="InParanoid" id="A0A5J5EIA3"/>
<feature type="region of interest" description="Disordered" evidence="8">
    <location>
        <begin position="178"/>
        <end position="258"/>
    </location>
</feature>
<dbReference type="Proteomes" id="UP000326924">
    <property type="component" value="Unassembled WGS sequence"/>
</dbReference>
<organism evidence="10 11">
    <name type="scientific">Sphaerosporella brunnea</name>
    <dbReference type="NCBI Taxonomy" id="1250544"/>
    <lineage>
        <taxon>Eukaryota</taxon>
        <taxon>Fungi</taxon>
        <taxon>Dikarya</taxon>
        <taxon>Ascomycota</taxon>
        <taxon>Pezizomycotina</taxon>
        <taxon>Pezizomycetes</taxon>
        <taxon>Pezizales</taxon>
        <taxon>Pyronemataceae</taxon>
        <taxon>Sphaerosporella</taxon>
    </lineage>
</organism>
<evidence type="ECO:0000256" key="3">
    <source>
        <dbReference type="ARBA" id="ARBA00022552"/>
    </source>
</evidence>
<evidence type="ECO:0000256" key="8">
    <source>
        <dbReference type="SAM" id="MobiDB-lite"/>
    </source>
</evidence>
<dbReference type="InterPro" id="IPR057776">
    <property type="entry name" value="UTP23_sensor"/>
</dbReference>
<dbReference type="GO" id="GO:0032040">
    <property type="term" value="C:small-subunit processome"/>
    <property type="evidence" value="ECO:0007669"/>
    <property type="project" value="InterPro"/>
</dbReference>
<dbReference type="GO" id="GO:0006364">
    <property type="term" value="P:rRNA processing"/>
    <property type="evidence" value="ECO:0007669"/>
    <property type="project" value="UniProtKB-KW"/>
</dbReference>
<keyword evidence="2" id="KW-0690">Ribosome biogenesis</keyword>
<dbReference type="InterPro" id="IPR006984">
    <property type="entry name" value="Fcf1/UTP23"/>
</dbReference>
<dbReference type="OrthoDB" id="25675at2759"/>
<evidence type="ECO:0000256" key="1">
    <source>
        <dbReference type="ARBA" id="ARBA00004604"/>
    </source>
</evidence>
<protein>
    <recommendedName>
        <fullName evidence="7">U three protein 23</fullName>
    </recommendedName>
</protein>
<evidence type="ECO:0000256" key="7">
    <source>
        <dbReference type="ARBA" id="ARBA00076388"/>
    </source>
</evidence>
<evidence type="ECO:0000256" key="5">
    <source>
        <dbReference type="ARBA" id="ARBA00037300"/>
    </source>
</evidence>
<feature type="domain" description="UTP23 sensor motif region" evidence="9">
    <location>
        <begin position="186"/>
        <end position="203"/>
    </location>
</feature>
<dbReference type="FunCoup" id="A0A5J5EIA3">
    <property type="interactions" value="1093"/>
</dbReference>
<evidence type="ECO:0000313" key="10">
    <source>
        <dbReference type="EMBL" id="KAA8894739.1"/>
    </source>
</evidence>
<accession>A0A5J5EIA3</accession>
<dbReference type="InterPro" id="IPR029060">
    <property type="entry name" value="PIN-like_dom_sf"/>
</dbReference>
<gene>
    <name evidence="10" type="ORF">FN846DRAFT_785945</name>
</gene>
<evidence type="ECO:0000256" key="2">
    <source>
        <dbReference type="ARBA" id="ARBA00022517"/>
    </source>
</evidence>
<dbReference type="FunFam" id="3.40.50.1010:FF:000006">
    <property type="entry name" value="rRNA-processing protein UTP23 homolog"/>
    <property type="match status" value="1"/>
</dbReference>
<keyword evidence="11" id="KW-1185">Reference proteome</keyword>
<proteinExistence type="inferred from homology"/>